<keyword evidence="2" id="KW-1185">Reference proteome</keyword>
<reference evidence="1 2" key="1">
    <citation type="journal article" date="2015" name="Proc. Natl. Acad. Sci. U.S.A.">
        <title>The resurrection genome of Boea hygrometrica: A blueprint for survival of dehydration.</title>
        <authorList>
            <person name="Xiao L."/>
            <person name="Yang G."/>
            <person name="Zhang L."/>
            <person name="Yang X."/>
            <person name="Zhao S."/>
            <person name="Ji Z."/>
            <person name="Zhou Q."/>
            <person name="Hu M."/>
            <person name="Wang Y."/>
            <person name="Chen M."/>
            <person name="Xu Y."/>
            <person name="Jin H."/>
            <person name="Xiao X."/>
            <person name="Hu G."/>
            <person name="Bao F."/>
            <person name="Hu Y."/>
            <person name="Wan P."/>
            <person name="Li L."/>
            <person name="Deng X."/>
            <person name="Kuang T."/>
            <person name="Xiang C."/>
            <person name="Zhu J.K."/>
            <person name="Oliver M.J."/>
            <person name="He Y."/>
        </authorList>
    </citation>
    <scope>NUCLEOTIDE SEQUENCE [LARGE SCALE GENOMIC DNA]</scope>
    <source>
        <strain evidence="2">cv. XS01</strain>
    </source>
</reference>
<dbReference type="Proteomes" id="UP000250235">
    <property type="component" value="Unassembled WGS sequence"/>
</dbReference>
<proteinExistence type="predicted"/>
<accession>A0A2Z7BP30</accession>
<evidence type="ECO:0000313" key="2">
    <source>
        <dbReference type="Proteomes" id="UP000250235"/>
    </source>
</evidence>
<organism evidence="1 2">
    <name type="scientific">Dorcoceras hygrometricum</name>
    <dbReference type="NCBI Taxonomy" id="472368"/>
    <lineage>
        <taxon>Eukaryota</taxon>
        <taxon>Viridiplantae</taxon>
        <taxon>Streptophyta</taxon>
        <taxon>Embryophyta</taxon>
        <taxon>Tracheophyta</taxon>
        <taxon>Spermatophyta</taxon>
        <taxon>Magnoliopsida</taxon>
        <taxon>eudicotyledons</taxon>
        <taxon>Gunneridae</taxon>
        <taxon>Pentapetalae</taxon>
        <taxon>asterids</taxon>
        <taxon>lamiids</taxon>
        <taxon>Lamiales</taxon>
        <taxon>Gesneriaceae</taxon>
        <taxon>Didymocarpoideae</taxon>
        <taxon>Trichosporeae</taxon>
        <taxon>Loxocarpinae</taxon>
        <taxon>Dorcoceras</taxon>
    </lineage>
</organism>
<dbReference type="EMBL" id="KV005655">
    <property type="protein sequence ID" value="KZV33878.1"/>
    <property type="molecule type" value="Genomic_DNA"/>
</dbReference>
<sequence>MSTNWVGQLRCQRRQHCTQGRSDVNITGLVNSDFNEWGGSTQRANDNVSISWRDVVWMLRLVPAARICSHVCRLVVQLRADVNDGQLYCSLRLVSCSLRLVELDSSRRALSIDTLLGGCSWLERDHEVAVFGRVLCR</sequence>
<dbReference type="AlphaFoldDB" id="A0A2Z7BP30"/>
<evidence type="ECO:0000313" key="1">
    <source>
        <dbReference type="EMBL" id="KZV33878.1"/>
    </source>
</evidence>
<name>A0A2Z7BP30_9LAMI</name>
<gene>
    <name evidence="1" type="ORF">F511_15491</name>
</gene>
<protein>
    <submittedName>
        <fullName evidence="1">MACPF domain-containing protein-like</fullName>
    </submittedName>
</protein>